<dbReference type="InterPro" id="IPR003421">
    <property type="entry name" value="Opine_DH"/>
</dbReference>
<dbReference type="InterPro" id="IPR013328">
    <property type="entry name" value="6PGD_dom2"/>
</dbReference>
<dbReference type="RefSeq" id="WP_117563178.1">
    <property type="nucleotide sequence ID" value="NZ_JAAITT010000043.1"/>
</dbReference>
<dbReference type="InterPro" id="IPR036291">
    <property type="entry name" value="NAD(P)-bd_dom_sf"/>
</dbReference>
<dbReference type="Gene3D" id="3.40.50.720">
    <property type="entry name" value="NAD(P)-binding Rossmann-like Domain"/>
    <property type="match status" value="1"/>
</dbReference>
<dbReference type="GO" id="GO:0016491">
    <property type="term" value="F:oxidoreductase activity"/>
    <property type="evidence" value="ECO:0007669"/>
    <property type="project" value="InterPro"/>
</dbReference>
<comment type="caution">
    <text evidence="2">The sequence shown here is derived from an EMBL/GenBank/DDBJ whole genome shotgun (WGS) entry which is preliminary data.</text>
</comment>
<accession>A0AAW5C5Z0</accession>
<evidence type="ECO:0000313" key="4">
    <source>
        <dbReference type="Proteomes" id="UP000669239"/>
    </source>
</evidence>
<dbReference type="PANTHER" id="PTHR38015:SF1">
    <property type="entry name" value="OPINE DEHYDROGENASE DOMAIN-CONTAINING PROTEIN"/>
    <property type="match status" value="1"/>
</dbReference>
<gene>
    <name evidence="3" type="ORF">G5B36_23185</name>
    <name evidence="2" type="ORF">L0N08_26380</name>
</gene>
<dbReference type="EMBL" id="JAKNGE010000047">
    <property type="protein sequence ID" value="MCG4748947.1"/>
    <property type="molecule type" value="Genomic_DNA"/>
</dbReference>
<dbReference type="InterPro" id="IPR008927">
    <property type="entry name" value="6-PGluconate_DH-like_C_sf"/>
</dbReference>
<evidence type="ECO:0000313" key="3">
    <source>
        <dbReference type="EMBL" id="NSJ51588.1"/>
    </source>
</evidence>
<dbReference type="InterPro" id="IPR051729">
    <property type="entry name" value="Opine/Lysopine_DH"/>
</dbReference>
<dbReference type="Proteomes" id="UP001299608">
    <property type="component" value="Unassembled WGS sequence"/>
</dbReference>
<organism evidence="2 5">
    <name type="scientific">Enterocloster aldenensis</name>
    <dbReference type="NCBI Taxonomy" id="358742"/>
    <lineage>
        <taxon>Bacteria</taxon>
        <taxon>Bacillati</taxon>
        <taxon>Bacillota</taxon>
        <taxon>Clostridia</taxon>
        <taxon>Lachnospirales</taxon>
        <taxon>Lachnospiraceae</taxon>
        <taxon>Enterocloster</taxon>
    </lineage>
</organism>
<sequence>MTDNSITVIGSGATALAAAAYLTIKGKQVILCDREQGQRFRDIEDGGGITLEGVMETGSPVLPFRMTDDFQDAVGNARRILVCVSADRHREIADLCSPYAREGQTYVISPGNLGAVIFVDRFYKKGKKGVTAAELVGNICPCRITGRARVLMAMPVGEKRIAAFPACRTQMAIQAFEDVFRFHAARNIFEGMLNSPNLVIHVAGTLLNTTAIEKMGQDFALYTNGLTPSLLRCADAVEKERNQVLRELDYSAYASTVSKMHQMMDYGHYDELNYFRSLKGPASLEERYISEDASCSMALLVSLAEEYGIEVPVCKALITIANTVNGFNYYEHGRTLKNMGMSGMSRENLNQYLETLTMAGG</sequence>
<dbReference type="Proteomes" id="UP000669239">
    <property type="component" value="Unassembled WGS sequence"/>
</dbReference>
<keyword evidence="4" id="KW-1185">Reference proteome</keyword>
<dbReference type="Gene3D" id="1.10.1040.10">
    <property type="entry name" value="N-(1-d-carboxylethyl)-l-norvaline Dehydrogenase, domain 2"/>
    <property type="match status" value="1"/>
</dbReference>
<evidence type="ECO:0000259" key="1">
    <source>
        <dbReference type="Pfam" id="PF02317"/>
    </source>
</evidence>
<dbReference type="AlphaFoldDB" id="A0AAW5C5Z0"/>
<dbReference type="EMBL" id="JAAITT010000043">
    <property type="protein sequence ID" value="NSJ51588.1"/>
    <property type="molecule type" value="Genomic_DNA"/>
</dbReference>
<proteinExistence type="predicted"/>
<protein>
    <submittedName>
        <fullName evidence="2">NAD/NADP octopine/nopaline dehydrogenase family protein</fullName>
    </submittedName>
</protein>
<dbReference type="PANTHER" id="PTHR38015">
    <property type="entry name" value="BLR6086 PROTEIN"/>
    <property type="match status" value="1"/>
</dbReference>
<dbReference type="SUPFAM" id="SSF51735">
    <property type="entry name" value="NAD(P)-binding Rossmann-fold domains"/>
    <property type="match status" value="1"/>
</dbReference>
<reference evidence="3 4" key="1">
    <citation type="journal article" date="2020" name="Cell Host Microbe">
        <title>Functional and Genomic Variation between Human-Derived Isolates of Lachnospiraceae Reveals Inter- and Intra-Species Diversity.</title>
        <authorList>
            <person name="Sorbara M.T."/>
            <person name="Littmann E.R."/>
            <person name="Fontana E."/>
            <person name="Moody T.U."/>
            <person name="Kohout C.E."/>
            <person name="Gjonbalaj M."/>
            <person name="Eaton V."/>
            <person name="Seok R."/>
            <person name="Leiner I.M."/>
            <person name="Pamer E.G."/>
        </authorList>
    </citation>
    <scope>NUCLEOTIDE SEQUENCE [LARGE SCALE GENOMIC DNA]</scope>
    <source>
        <strain evidence="3 4">MSK.1.17</strain>
    </source>
</reference>
<feature type="domain" description="Opine dehydrogenase" evidence="1">
    <location>
        <begin position="185"/>
        <end position="324"/>
    </location>
</feature>
<dbReference type="SUPFAM" id="SSF48179">
    <property type="entry name" value="6-phosphogluconate dehydrogenase C-terminal domain-like"/>
    <property type="match status" value="1"/>
</dbReference>
<dbReference type="Pfam" id="PF02317">
    <property type="entry name" value="Octopine_DH"/>
    <property type="match status" value="1"/>
</dbReference>
<name>A0AAW5C5Z0_9FIRM</name>
<reference evidence="2" key="3">
    <citation type="submission" date="2022-01" db="EMBL/GenBank/DDBJ databases">
        <title>Collection of gut derived symbiotic bacterial strains cultured from healthy donors.</title>
        <authorList>
            <person name="Lin H."/>
            <person name="Kohout C."/>
            <person name="Waligurski E."/>
            <person name="Pamer E.G."/>
        </authorList>
    </citation>
    <scope>NUCLEOTIDE SEQUENCE</scope>
    <source>
        <strain evidence="2">DFI.6.55</strain>
    </source>
</reference>
<evidence type="ECO:0000313" key="5">
    <source>
        <dbReference type="Proteomes" id="UP001299608"/>
    </source>
</evidence>
<reference evidence="3" key="2">
    <citation type="submission" date="2020-02" db="EMBL/GenBank/DDBJ databases">
        <authorList>
            <person name="Littmann E."/>
            <person name="Sorbara M."/>
        </authorList>
    </citation>
    <scope>NUCLEOTIDE SEQUENCE</scope>
    <source>
        <strain evidence="3">MSK.1.17</strain>
    </source>
</reference>
<evidence type="ECO:0000313" key="2">
    <source>
        <dbReference type="EMBL" id="MCG4748947.1"/>
    </source>
</evidence>